<dbReference type="EMBL" id="PJQM01004053">
    <property type="protein sequence ID" value="RCH85923.1"/>
    <property type="molecule type" value="Genomic_DNA"/>
</dbReference>
<gene>
    <name evidence="1" type="ORF">CU098_003701</name>
</gene>
<accession>A0A367J7L0</accession>
<keyword evidence="2" id="KW-1185">Reference proteome</keyword>
<dbReference type="AlphaFoldDB" id="A0A367J7L0"/>
<organism evidence="1 2">
    <name type="scientific">Rhizopus stolonifer</name>
    <name type="common">Rhizopus nigricans</name>
    <dbReference type="NCBI Taxonomy" id="4846"/>
    <lineage>
        <taxon>Eukaryota</taxon>
        <taxon>Fungi</taxon>
        <taxon>Fungi incertae sedis</taxon>
        <taxon>Mucoromycota</taxon>
        <taxon>Mucoromycotina</taxon>
        <taxon>Mucoromycetes</taxon>
        <taxon>Mucorales</taxon>
        <taxon>Mucorineae</taxon>
        <taxon>Rhizopodaceae</taxon>
        <taxon>Rhizopus</taxon>
    </lineage>
</organism>
<comment type="caution">
    <text evidence="1">The sequence shown here is derived from an EMBL/GenBank/DDBJ whole genome shotgun (WGS) entry which is preliminary data.</text>
</comment>
<proteinExistence type="predicted"/>
<reference evidence="1 2" key="1">
    <citation type="journal article" date="2018" name="G3 (Bethesda)">
        <title>Phylogenetic and Phylogenomic Definition of Rhizopus Species.</title>
        <authorList>
            <person name="Gryganskyi A.P."/>
            <person name="Golan J."/>
            <person name="Dolatabadi S."/>
            <person name="Mondo S."/>
            <person name="Robb S."/>
            <person name="Idnurm A."/>
            <person name="Muszewska A."/>
            <person name="Steczkiewicz K."/>
            <person name="Masonjones S."/>
            <person name="Liao H.L."/>
            <person name="Gajdeczka M.T."/>
            <person name="Anike F."/>
            <person name="Vuek A."/>
            <person name="Anishchenko I.M."/>
            <person name="Voigt K."/>
            <person name="de Hoog G.S."/>
            <person name="Smith M.E."/>
            <person name="Heitman J."/>
            <person name="Vilgalys R."/>
            <person name="Stajich J.E."/>
        </authorList>
    </citation>
    <scope>NUCLEOTIDE SEQUENCE [LARGE SCALE GENOMIC DNA]</scope>
    <source>
        <strain evidence="1 2">LSU 92-RS-03</strain>
    </source>
</reference>
<protein>
    <submittedName>
        <fullName evidence="1">Uncharacterized protein</fullName>
    </submittedName>
</protein>
<dbReference type="Proteomes" id="UP000253551">
    <property type="component" value="Unassembled WGS sequence"/>
</dbReference>
<sequence>DCTRAIGSDFSKVTLQRLSLIIITNPNDAWARIIVEELRRKSAVTTTTSSTNFTNSSNSTPFFKYQKELKEDDLALFEERYSKLNGKWTLKSGRSVEDVIYQEAKTFKLEHPYHSFIISMDDESLKNLFTEEEIEEMIAASGKNDLEAALPAHLEDLLKNLARKSTFVGIENCFNSYRHSRITHPEEQWIVQRILDYIDLFFDGDSARKFNISRTINEFAAGSAASNESNDINRDISSLKKVSRQIPGDVPDLSFKYNDNELRCVEFGLYDNDANSTKEVNERRIKTLKIMRNSCWKIVNEYEMNLASINMVSFVMSGPHLTSSIISFHSGIALVYSSGRMKMPTNIKETSRLFPRALRLCYNAGMIMKKTVEVLDEVCQSEESSAGVKELFFPSAFELNGVNTSNKRRKTS</sequence>
<evidence type="ECO:0000313" key="2">
    <source>
        <dbReference type="Proteomes" id="UP000253551"/>
    </source>
</evidence>
<dbReference type="OrthoDB" id="2271149at2759"/>
<feature type="non-terminal residue" evidence="1">
    <location>
        <position position="1"/>
    </location>
</feature>
<name>A0A367J7L0_RHIST</name>
<evidence type="ECO:0000313" key="1">
    <source>
        <dbReference type="EMBL" id="RCH85923.1"/>
    </source>
</evidence>